<accession>A0A7C3EW03</accession>
<organism evidence="1">
    <name type="scientific">Candidatus Methanomethylicus mesodigestus</name>
    <dbReference type="NCBI Taxonomy" id="1867258"/>
    <lineage>
        <taxon>Archaea</taxon>
        <taxon>Thermoproteota</taxon>
        <taxon>Methanosuratincolia</taxon>
        <taxon>Candidatus Methanomethylicales</taxon>
        <taxon>Candidatus Methanomethylicaceae</taxon>
        <taxon>Candidatus Methanomethylicus</taxon>
    </lineage>
</organism>
<dbReference type="AlphaFoldDB" id="A0A7C3EW03"/>
<dbReference type="EMBL" id="DSTX01000002">
    <property type="protein sequence ID" value="HFK20183.1"/>
    <property type="molecule type" value="Genomic_DNA"/>
</dbReference>
<proteinExistence type="predicted"/>
<gene>
    <name evidence="1" type="ORF">ENS19_02780</name>
</gene>
<comment type="caution">
    <text evidence="1">The sequence shown here is derived from an EMBL/GenBank/DDBJ whole genome shotgun (WGS) entry which is preliminary data.</text>
</comment>
<reference evidence="1" key="1">
    <citation type="journal article" date="2020" name="mSystems">
        <title>Genome- and Community-Level Interaction Insights into Carbon Utilization and Element Cycling Functions of Hydrothermarchaeota in Hydrothermal Sediment.</title>
        <authorList>
            <person name="Zhou Z."/>
            <person name="Liu Y."/>
            <person name="Xu W."/>
            <person name="Pan J."/>
            <person name="Luo Z.H."/>
            <person name="Li M."/>
        </authorList>
    </citation>
    <scope>NUCLEOTIDE SEQUENCE [LARGE SCALE GENOMIC DNA]</scope>
    <source>
        <strain evidence="1">SpSt-468</strain>
    </source>
</reference>
<sequence>MDEGTMNKIKEYLEQGRAFEVKYGAGGAIVEEAKGISKVALSKDDTKGLKIGKKKAGRKVPKEQKQFLGSAAEMLLSANVPFKVTFGPKEFTLRFDLDHYVHMYPDKCVIVGFKDLNEKPILWIKTLLGSISNIKLLS</sequence>
<evidence type="ECO:0000313" key="1">
    <source>
        <dbReference type="EMBL" id="HFK20183.1"/>
    </source>
</evidence>
<protein>
    <submittedName>
        <fullName evidence="1">Uncharacterized protein</fullName>
    </submittedName>
</protein>
<name>A0A7C3EW03_9CREN</name>